<evidence type="ECO:0000259" key="7">
    <source>
        <dbReference type="Pfam" id="PF00535"/>
    </source>
</evidence>
<feature type="domain" description="GtrA/DPMS transmembrane" evidence="8">
    <location>
        <begin position="224"/>
        <end position="337"/>
    </location>
</feature>
<keyword evidence="5 6" id="KW-0472">Membrane</keyword>
<evidence type="ECO:0000313" key="9">
    <source>
        <dbReference type="EMBL" id="WZW99462.1"/>
    </source>
</evidence>
<dbReference type="CDD" id="cd04179">
    <property type="entry name" value="DPM_DPG-synthase_like"/>
    <property type="match status" value="1"/>
</dbReference>
<evidence type="ECO:0000256" key="6">
    <source>
        <dbReference type="SAM" id="Phobius"/>
    </source>
</evidence>
<dbReference type="Pfam" id="PF04138">
    <property type="entry name" value="GtrA_DPMS_TM"/>
    <property type="match status" value="1"/>
</dbReference>
<dbReference type="PANTHER" id="PTHR48090:SF7">
    <property type="entry name" value="RFBJ PROTEIN"/>
    <property type="match status" value="1"/>
</dbReference>
<evidence type="ECO:0000256" key="2">
    <source>
        <dbReference type="ARBA" id="ARBA00006739"/>
    </source>
</evidence>
<comment type="subcellular location">
    <subcellularLocation>
        <location evidence="1">Membrane</location>
        <topology evidence="1">Multi-pass membrane protein</topology>
    </subcellularLocation>
</comment>
<evidence type="ECO:0000256" key="1">
    <source>
        <dbReference type="ARBA" id="ARBA00004141"/>
    </source>
</evidence>
<dbReference type="EMBL" id="CP115965">
    <property type="protein sequence ID" value="WZW99462.1"/>
    <property type="molecule type" value="Genomic_DNA"/>
</dbReference>
<dbReference type="Proteomes" id="UP001434337">
    <property type="component" value="Chromosome"/>
</dbReference>
<feature type="transmembrane region" description="Helical" evidence="6">
    <location>
        <begin position="250"/>
        <end position="268"/>
    </location>
</feature>
<keyword evidence="3 6" id="KW-0812">Transmembrane</keyword>
<feature type="transmembrane region" description="Helical" evidence="6">
    <location>
        <begin position="313"/>
        <end position="331"/>
    </location>
</feature>
<dbReference type="InterPro" id="IPR001173">
    <property type="entry name" value="Glyco_trans_2-like"/>
</dbReference>
<feature type="domain" description="Glycosyltransferase 2-like" evidence="7">
    <location>
        <begin position="3"/>
        <end position="131"/>
    </location>
</feature>
<organism evidence="9 10">
    <name type="scientific">Propioniciclava soli</name>
    <dbReference type="NCBI Taxonomy" id="2775081"/>
    <lineage>
        <taxon>Bacteria</taxon>
        <taxon>Bacillati</taxon>
        <taxon>Actinomycetota</taxon>
        <taxon>Actinomycetes</taxon>
        <taxon>Propionibacteriales</taxon>
        <taxon>Propionibacteriaceae</taxon>
        <taxon>Propioniciclava</taxon>
    </lineage>
</organism>
<evidence type="ECO:0000313" key="10">
    <source>
        <dbReference type="Proteomes" id="UP001434337"/>
    </source>
</evidence>
<comment type="similarity">
    <text evidence="2">Belongs to the glycosyltransferase 2 family.</text>
</comment>
<feature type="transmembrane region" description="Helical" evidence="6">
    <location>
        <begin position="288"/>
        <end position="307"/>
    </location>
</feature>
<dbReference type="Pfam" id="PF00535">
    <property type="entry name" value="Glycos_transf_2"/>
    <property type="match status" value="1"/>
</dbReference>
<dbReference type="PANTHER" id="PTHR48090">
    <property type="entry name" value="UNDECAPRENYL-PHOSPHATE 4-DEOXY-4-FORMAMIDO-L-ARABINOSE TRANSFERASE-RELATED"/>
    <property type="match status" value="1"/>
</dbReference>
<dbReference type="SUPFAM" id="SSF53448">
    <property type="entry name" value="Nucleotide-diphospho-sugar transferases"/>
    <property type="match status" value="1"/>
</dbReference>
<keyword evidence="10" id="KW-1185">Reference proteome</keyword>
<keyword evidence="4 6" id="KW-1133">Transmembrane helix</keyword>
<proteinExistence type="inferred from homology"/>
<evidence type="ECO:0000256" key="3">
    <source>
        <dbReference type="ARBA" id="ARBA00022692"/>
    </source>
</evidence>
<evidence type="ECO:0000256" key="4">
    <source>
        <dbReference type="ARBA" id="ARBA00022989"/>
    </source>
</evidence>
<dbReference type="InterPro" id="IPR029044">
    <property type="entry name" value="Nucleotide-diphossugar_trans"/>
</dbReference>
<dbReference type="Gene3D" id="3.90.550.10">
    <property type="entry name" value="Spore Coat Polysaccharide Biosynthesis Protein SpsA, Chain A"/>
    <property type="match status" value="1"/>
</dbReference>
<evidence type="ECO:0000259" key="8">
    <source>
        <dbReference type="Pfam" id="PF04138"/>
    </source>
</evidence>
<accession>A0ABZ3CB99</accession>
<name>A0ABZ3CB99_9ACTN</name>
<dbReference type="RefSeq" id="WP_342373137.1">
    <property type="nucleotide sequence ID" value="NZ_CP115965.1"/>
</dbReference>
<protein>
    <submittedName>
        <fullName evidence="9">GtrA family protein</fullName>
    </submittedName>
</protein>
<dbReference type="InterPro" id="IPR007267">
    <property type="entry name" value="GtrA_DPMS_TM"/>
</dbReference>
<reference evidence="9 10" key="1">
    <citation type="journal article" date="2023" name="Environ Microbiome">
        <title>A coral-associated actinobacterium mitigates coral bleaching under heat stress.</title>
        <authorList>
            <person name="Li J."/>
            <person name="Zou Y."/>
            <person name="Li Q."/>
            <person name="Zhang J."/>
            <person name="Bourne D.G."/>
            <person name="Lyu Y."/>
            <person name="Liu C."/>
            <person name="Zhang S."/>
        </authorList>
    </citation>
    <scope>NUCLEOTIDE SEQUENCE [LARGE SCALE GENOMIC DNA]</scope>
    <source>
        <strain evidence="9 10">SCSIO 13291</strain>
    </source>
</reference>
<sequence>MLIPAYEPDLRLVHLVRDLRSALPHARVLVMDDGSGPGYDGVFQVAADAGAHVERAATNRGKGVTLKRGFAWAAEHAPGETVVCADCDGQHTPSDIAAVASLVRPGTRSMVLGERSFTAASGPPVPLRSRLGNTVTRWLFRAVTGTRVNDTQTGLRAYPAEVLGWLQSVPGDRFEYEFNLLLRARGAGVEIHQTSIQTIYLDANESSHFRPVVDSLRIYAPLLRFAASSLAGYALDVVALLLLSRLGAPLVAAILGARVVSAAANFAINRDLVFGHAGPATRAAGRYAVLAAALLGANACLMTLLVTEWGVSLLVAKVVVEALLFTVSYAAQQRLVFTGPASASLPARVDA</sequence>
<evidence type="ECO:0000256" key="5">
    <source>
        <dbReference type="ARBA" id="ARBA00023136"/>
    </source>
</evidence>
<dbReference type="InterPro" id="IPR050256">
    <property type="entry name" value="Glycosyltransferase_2"/>
</dbReference>
<gene>
    <name evidence="9" type="ORF">PCC79_04510</name>
</gene>